<proteinExistence type="predicted"/>
<protein>
    <submittedName>
        <fullName evidence="1">Porin</fullName>
    </submittedName>
</protein>
<reference evidence="1" key="1">
    <citation type="submission" date="2021-01" db="EMBL/GenBank/DDBJ databases">
        <title>Fulvivirga kasyanovii gen. nov., sp nov., a novel member of the phylum Bacteroidetes isolated from seawater in a mussel farm.</title>
        <authorList>
            <person name="Zhao L.-H."/>
            <person name="Wang Z.-J."/>
        </authorList>
    </citation>
    <scope>NUCLEOTIDE SEQUENCE</scope>
    <source>
        <strain evidence="1">2943</strain>
    </source>
</reference>
<dbReference type="InterPro" id="IPR010870">
    <property type="entry name" value="Porin_O/P"/>
</dbReference>
<evidence type="ECO:0000313" key="2">
    <source>
        <dbReference type="Proteomes" id="UP000659388"/>
    </source>
</evidence>
<dbReference type="EMBL" id="JAESIY010000014">
    <property type="protein sequence ID" value="MBL3658610.1"/>
    <property type="molecule type" value="Genomic_DNA"/>
</dbReference>
<dbReference type="InterPro" id="IPR023614">
    <property type="entry name" value="Porin_dom_sf"/>
</dbReference>
<comment type="caution">
    <text evidence="1">The sequence shown here is derived from an EMBL/GenBank/DDBJ whole genome shotgun (WGS) entry which is preliminary data.</text>
</comment>
<sequence length="421" mass="48762">MLSNANIYIFADLMVSVDFMRGFIPSLVLFLSVLSFDILQAQGIHNDSTENKPPWHINYGSKGFELRSNNNAYLLRIQGRLQFRFATPNDSDPVTFNDFGYDNTPAFKINRARLKVGGHAYQPWLKYYWEYELGRSNLLDFRIMVERWKWFNVKIGQWKVEFTRERRISSGSQQMVDRSILNRAFTVDRQQGVEIYGRLDGASIADFNYWAGVFTGTGRGTQENDDKNLMYFGRLQWNVTGENLGFKSSDLSLHKTPEAIIALSAVTNRSSFTRFSSSGGGYLQGFENGEPGQYRINQMNLETAFVYSGFSWQSELHKKEIIDKQKNSTTTLKGFYLQAGYLAHQSIKWWPEPLEIAVRYSNYRPNTGLNTTLEEASLAMNWFFKGHRNKLSMEVSQFDIQTSDYQTADELRFRVQWDLSF</sequence>
<dbReference type="RefSeq" id="WP_202246404.1">
    <property type="nucleotide sequence ID" value="NZ_JAESIY010000014.1"/>
</dbReference>
<dbReference type="AlphaFoldDB" id="A0A937FAC4"/>
<gene>
    <name evidence="1" type="ORF">JL102_20840</name>
</gene>
<dbReference type="Pfam" id="PF07396">
    <property type="entry name" value="Porin_O_P"/>
    <property type="match status" value="1"/>
</dbReference>
<evidence type="ECO:0000313" key="1">
    <source>
        <dbReference type="EMBL" id="MBL3658610.1"/>
    </source>
</evidence>
<organism evidence="1 2">
    <name type="scientific">Fulvivirga sediminis</name>
    <dbReference type="NCBI Taxonomy" id="2803949"/>
    <lineage>
        <taxon>Bacteria</taxon>
        <taxon>Pseudomonadati</taxon>
        <taxon>Bacteroidota</taxon>
        <taxon>Cytophagia</taxon>
        <taxon>Cytophagales</taxon>
        <taxon>Fulvivirgaceae</taxon>
        <taxon>Fulvivirga</taxon>
    </lineage>
</organism>
<keyword evidence="2" id="KW-1185">Reference proteome</keyword>
<accession>A0A937FAC4</accession>
<dbReference type="Proteomes" id="UP000659388">
    <property type="component" value="Unassembled WGS sequence"/>
</dbReference>
<name>A0A937FAC4_9BACT</name>
<dbReference type="Gene3D" id="2.40.160.10">
    <property type="entry name" value="Porin"/>
    <property type="match status" value="1"/>
</dbReference>